<dbReference type="Pfam" id="PF00271">
    <property type="entry name" value="Helicase_C"/>
    <property type="match status" value="1"/>
</dbReference>
<keyword evidence="1 6" id="KW-0547">Nucleotide-binding</keyword>
<organism evidence="9 10">
    <name type="scientific">Swingsia samuiensis</name>
    <dbReference type="NCBI Taxonomy" id="1293412"/>
    <lineage>
        <taxon>Bacteria</taxon>
        <taxon>Pseudomonadati</taxon>
        <taxon>Pseudomonadota</taxon>
        <taxon>Alphaproteobacteria</taxon>
        <taxon>Acetobacterales</taxon>
        <taxon>Acetobacteraceae</taxon>
        <taxon>Swingsia</taxon>
    </lineage>
</organism>
<dbReference type="InterPro" id="IPR001650">
    <property type="entry name" value="Helicase_C-like"/>
</dbReference>
<evidence type="ECO:0000256" key="4">
    <source>
        <dbReference type="ARBA" id="ARBA00022840"/>
    </source>
</evidence>
<dbReference type="InterPro" id="IPR014001">
    <property type="entry name" value="Helicase_ATP-bd"/>
</dbReference>
<evidence type="ECO:0000313" key="9">
    <source>
        <dbReference type="EMBL" id="QDH17854.1"/>
    </source>
</evidence>
<dbReference type="InterPro" id="IPR044742">
    <property type="entry name" value="DEAD/DEAH_RhlB"/>
</dbReference>
<dbReference type="InterPro" id="IPR050079">
    <property type="entry name" value="DEAD_box_RNA_helicase"/>
</dbReference>
<evidence type="ECO:0000256" key="2">
    <source>
        <dbReference type="ARBA" id="ARBA00022801"/>
    </source>
</evidence>
<name>A0A4Y6ULA8_9PROT</name>
<dbReference type="CDD" id="cd00268">
    <property type="entry name" value="DEADc"/>
    <property type="match status" value="1"/>
</dbReference>
<dbReference type="OrthoDB" id="9805696at2"/>
<dbReference type="SUPFAM" id="SSF52540">
    <property type="entry name" value="P-loop containing nucleoside triphosphate hydrolases"/>
    <property type="match status" value="1"/>
</dbReference>
<accession>A0A4Y6ULA8</accession>
<reference evidence="9 10" key="1">
    <citation type="submission" date="2019-03" db="EMBL/GenBank/DDBJ databases">
        <title>The complete genome sequence of Swingsia samuiensis NBRC107927(T).</title>
        <authorList>
            <person name="Chua K.-O."/>
            <person name="Chan K.-G."/>
            <person name="See-Too W.-S."/>
        </authorList>
    </citation>
    <scope>NUCLEOTIDE SEQUENCE [LARGE SCALE GENOMIC DNA]</scope>
    <source>
        <strain evidence="9 10">AH83</strain>
    </source>
</reference>
<dbReference type="InterPro" id="IPR000629">
    <property type="entry name" value="RNA-helicase_DEAD-box_CS"/>
</dbReference>
<dbReference type="SMART" id="SM00490">
    <property type="entry name" value="HELICc"/>
    <property type="match status" value="1"/>
</dbReference>
<dbReference type="EMBL" id="CP038141">
    <property type="protein sequence ID" value="QDH17854.1"/>
    <property type="molecule type" value="Genomic_DNA"/>
</dbReference>
<evidence type="ECO:0000259" key="7">
    <source>
        <dbReference type="PROSITE" id="PS51192"/>
    </source>
</evidence>
<dbReference type="GO" id="GO:0005829">
    <property type="term" value="C:cytosol"/>
    <property type="evidence" value="ECO:0007669"/>
    <property type="project" value="TreeGrafter"/>
</dbReference>
<keyword evidence="2 6" id="KW-0378">Hydrolase</keyword>
<dbReference type="GO" id="GO:0016787">
    <property type="term" value="F:hydrolase activity"/>
    <property type="evidence" value="ECO:0007669"/>
    <property type="project" value="UniProtKB-KW"/>
</dbReference>
<dbReference type="GO" id="GO:0005524">
    <property type="term" value="F:ATP binding"/>
    <property type="evidence" value="ECO:0007669"/>
    <property type="project" value="UniProtKB-KW"/>
</dbReference>
<comment type="similarity">
    <text evidence="5 6">Belongs to the DEAD box helicase family.</text>
</comment>
<sequence>MTMPTQPHSEQSNDFTKLGLILPLLETLKQIGHKRPSEIQEQTIPQILDGKDVLIASQTGSGKTAAFVLPILQKISEYETDYNPKVLILEPTRELAMQTASVCRQLGRRLPLKTRVICGGVPKEQQVKSLSEGVDIIVATHGRLLDLVVQGQIILEDLKFLVLDEADRLLDEDFAESMNALVPYFPDYHPQTVFCSATLPAPVMALAQKVTRNPVRVEVAEETFTPKKIRQRALFVEKDQKIKIVSQLLDTVAGKIIIFVKTKNNVQDVFKILKKKSLHIETLHGDKTQAARSKSLDLFKKNEKSILITTDIASRGLDISDVDLVINMDMPTSPEIYVHRIGRTARAGKKGAAFSLITIEERLLLREIEKHIGFRIRITTEDALNQ</sequence>
<dbReference type="Gene3D" id="3.40.50.300">
    <property type="entry name" value="P-loop containing nucleotide triphosphate hydrolases"/>
    <property type="match status" value="2"/>
</dbReference>
<dbReference type="AlphaFoldDB" id="A0A4Y6ULA8"/>
<evidence type="ECO:0000259" key="8">
    <source>
        <dbReference type="PROSITE" id="PS51194"/>
    </source>
</evidence>
<evidence type="ECO:0000313" key="10">
    <source>
        <dbReference type="Proteomes" id="UP000316313"/>
    </source>
</evidence>
<dbReference type="PROSITE" id="PS00039">
    <property type="entry name" value="DEAD_ATP_HELICASE"/>
    <property type="match status" value="1"/>
</dbReference>
<dbReference type="GO" id="GO:0003676">
    <property type="term" value="F:nucleic acid binding"/>
    <property type="evidence" value="ECO:0007669"/>
    <property type="project" value="InterPro"/>
</dbReference>
<dbReference type="PROSITE" id="PS51192">
    <property type="entry name" value="HELICASE_ATP_BIND_1"/>
    <property type="match status" value="1"/>
</dbReference>
<evidence type="ECO:0000256" key="3">
    <source>
        <dbReference type="ARBA" id="ARBA00022806"/>
    </source>
</evidence>
<dbReference type="Pfam" id="PF00270">
    <property type="entry name" value="DEAD"/>
    <property type="match status" value="1"/>
</dbReference>
<dbReference type="PROSITE" id="PS51194">
    <property type="entry name" value="HELICASE_CTER"/>
    <property type="match status" value="1"/>
</dbReference>
<dbReference type="CDD" id="cd18787">
    <property type="entry name" value="SF2_C_DEAD"/>
    <property type="match status" value="1"/>
</dbReference>
<keyword evidence="4 6" id="KW-0067">ATP-binding</keyword>
<keyword evidence="10" id="KW-1185">Reference proteome</keyword>
<gene>
    <name evidence="9" type="ORF">E3D00_09935</name>
</gene>
<feature type="domain" description="Helicase ATP-binding" evidence="7">
    <location>
        <begin position="44"/>
        <end position="217"/>
    </location>
</feature>
<dbReference type="InterPro" id="IPR011545">
    <property type="entry name" value="DEAD/DEAH_box_helicase_dom"/>
</dbReference>
<feature type="domain" description="Helicase C-terminal" evidence="8">
    <location>
        <begin position="244"/>
        <end position="386"/>
    </location>
</feature>
<evidence type="ECO:0000256" key="5">
    <source>
        <dbReference type="ARBA" id="ARBA00038437"/>
    </source>
</evidence>
<proteinExistence type="inferred from homology"/>
<dbReference type="Proteomes" id="UP000316313">
    <property type="component" value="Chromosome"/>
</dbReference>
<dbReference type="PANTHER" id="PTHR47959">
    <property type="entry name" value="ATP-DEPENDENT RNA HELICASE RHLE-RELATED"/>
    <property type="match status" value="1"/>
</dbReference>
<dbReference type="PANTHER" id="PTHR47959:SF1">
    <property type="entry name" value="ATP-DEPENDENT RNA HELICASE DBPA"/>
    <property type="match status" value="1"/>
</dbReference>
<evidence type="ECO:0000256" key="1">
    <source>
        <dbReference type="ARBA" id="ARBA00022741"/>
    </source>
</evidence>
<dbReference type="KEGG" id="ssam:E3D00_09935"/>
<dbReference type="InterPro" id="IPR027417">
    <property type="entry name" value="P-loop_NTPase"/>
</dbReference>
<dbReference type="GO" id="GO:0003724">
    <property type="term" value="F:RNA helicase activity"/>
    <property type="evidence" value="ECO:0007669"/>
    <property type="project" value="UniProtKB-ARBA"/>
</dbReference>
<dbReference type="RefSeq" id="WP_141462191.1">
    <property type="nucleotide sequence ID" value="NZ_CP038141.1"/>
</dbReference>
<protein>
    <submittedName>
        <fullName evidence="9">DEAD/DEAH box helicase</fullName>
    </submittedName>
</protein>
<evidence type="ECO:0000256" key="6">
    <source>
        <dbReference type="RuleBase" id="RU000492"/>
    </source>
</evidence>
<keyword evidence="3 6" id="KW-0347">Helicase</keyword>
<dbReference type="SMART" id="SM00487">
    <property type="entry name" value="DEXDc"/>
    <property type="match status" value="1"/>
</dbReference>